<evidence type="ECO:0000256" key="1">
    <source>
        <dbReference type="ARBA" id="ARBA00001164"/>
    </source>
</evidence>
<keyword evidence="6 10" id="KW-0028">Amino-acid biosynthesis</keyword>
<dbReference type="Proteomes" id="UP000029999">
    <property type="component" value="Unassembled WGS sequence"/>
</dbReference>
<sequence>MRTRVKICGLTRQQDADFAADSGADAIGLVFYPPSPRAISVAQAQNVTRGLAPFVSTVALFVNPDVADVSRCLDAVSVDIIQFHGDESPEFCSQFGKPYIKAIRMKPDTNLAQLSEAYGSAQALLLDAYQPGVPGGTGTTFDWSLIRQIEKPIILAGGLNADNVAEAIKQVRPFAVDVSGGVESEKGIKSHDKISAFMREVANA</sequence>
<keyword evidence="9 10" id="KW-0413">Isomerase</keyword>
<comment type="catalytic activity">
    <reaction evidence="1 10">
        <text>N-(5-phospho-beta-D-ribosyl)anthranilate = 1-(2-carboxyphenylamino)-1-deoxy-D-ribulose 5-phosphate</text>
        <dbReference type="Rhea" id="RHEA:21540"/>
        <dbReference type="ChEBI" id="CHEBI:18277"/>
        <dbReference type="ChEBI" id="CHEBI:58613"/>
        <dbReference type="EC" id="5.3.1.24"/>
    </reaction>
</comment>
<comment type="caution">
    <text evidence="12">The sequence shown here is derived from an EMBL/GenBank/DDBJ whole genome shotgun (WGS) entry which is preliminary data.</text>
</comment>
<dbReference type="FunFam" id="3.20.20.70:FF:000075">
    <property type="entry name" value="Tryptophan biosynthesis protein TRP1"/>
    <property type="match status" value="1"/>
</dbReference>
<evidence type="ECO:0000256" key="6">
    <source>
        <dbReference type="ARBA" id="ARBA00022605"/>
    </source>
</evidence>
<dbReference type="Gene3D" id="3.20.20.70">
    <property type="entry name" value="Aldolase class I"/>
    <property type="match status" value="1"/>
</dbReference>
<evidence type="ECO:0000256" key="4">
    <source>
        <dbReference type="ARBA" id="ARBA00012572"/>
    </source>
</evidence>
<dbReference type="AlphaFoldDB" id="A0A0A0BGF3"/>
<dbReference type="InterPro" id="IPR001240">
    <property type="entry name" value="PRAI_dom"/>
</dbReference>
<dbReference type="NCBIfam" id="NF002298">
    <property type="entry name" value="PRK01222.1-4"/>
    <property type="match status" value="1"/>
</dbReference>
<evidence type="ECO:0000256" key="10">
    <source>
        <dbReference type="HAMAP-Rule" id="MF_00135"/>
    </source>
</evidence>
<dbReference type="EC" id="5.3.1.24" evidence="4 10"/>
<comment type="pathway">
    <text evidence="2 10">Amino-acid biosynthesis; L-tryptophan biosynthesis; L-tryptophan from chorismate: step 3/5.</text>
</comment>
<organism evidence="12 13">
    <name type="scientific">Methylophaga thiooxydans</name>
    <dbReference type="NCBI Taxonomy" id="392484"/>
    <lineage>
        <taxon>Bacteria</taxon>
        <taxon>Pseudomonadati</taxon>
        <taxon>Pseudomonadota</taxon>
        <taxon>Gammaproteobacteria</taxon>
        <taxon>Thiotrichales</taxon>
        <taxon>Piscirickettsiaceae</taxon>
        <taxon>Methylophaga</taxon>
    </lineage>
</organism>
<evidence type="ECO:0000313" key="12">
    <source>
        <dbReference type="EMBL" id="KGM06970.1"/>
    </source>
</evidence>
<evidence type="ECO:0000256" key="5">
    <source>
        <dbReference type="ARBA" id="ARBA00022272"/>
    </source>
</evidence>
<evidence type="ECO:0000313" key="13">
    <source>
        <dbReference type="Proteomes" id="UP000029999"/>
    </source>
</evidence>
<dbReference type="CDD" id="cd00405">
    <property type="entry name" value="PRAI"/>
    <property type="match status" value="1"/>
</dbReference>
<dbReference type="RefSeq" id="WP_036313746.1">
    <property type="nucleotide sequence ID" value="NZ_JRQD01000003.1"/>
</dbReference>
<feature type="domain" description="N-(5'phosphoribosyl) anthranilate isomerase (PRAI)" evidence="11">
    <location>
        <begin position="5"/>
        <end position="198"/>
    </location>
</feature>
<dbReference type="UniPathway" id="UPA00035">
    <property type="reaction ID" value="UER00042"/>
</dbReference>
<dbReference type="InterPro" id="IPR013785">
    <property type="entry name" value="Aldolase_TIM"/>
</dbReference>
<comment type="similarity">
    <text evidence="3 10">Belongs to the TrpF family.</text>
</comment>
<dbReference type="Pfam" id="PF00697">
    <property type="entry name" value="PRAI"/>
    <property type="match status" value="1"/>
</dbReference>
<dbReference type="InterPro" id="IPR044643">
    <property type="entry name" value="TrpF_fam"/>
</dbReference>
<dbReference type="NCBIfam" id="NF002299">
    <property type="entry name" value="PRK01222.1-6"/>
    <property type="match status" value="1"/>
</dbReference>
<protein>
    <recommendedName>
        <fullName evidence="5 10">N-(5'-phosphoribosyl)anthranilate isomerase</fullName>
        <shortName evidence="10">PRAI</shortName>
        <ecNumber evidence="4 10">5.3.1.24</ecNumber>
    </recommendedName>
</protein>
<keyword evidence="8 10" id="KW-0057">Aromatic amino acid biosynthesis</keyword>
<dbReference type="HAMAP" id="MF_00135">
    <property type="entry name" value="PRAI"/>
    <property type="match status" value="1"/>
</dbReference>
<proteinExistence type="inferred from homology"/>
<dbReference type="GO" id="GO:0000162">
    <property type="term" value="P:L-tryptophan biosynthetic process"/>
    <property type="evidence" value="ECO:0007669"/>
    <property type="project" value="UniProtKB-UniRule"/>
</dbReference>
<evidence type="ECO:0000256" key="2">
    <source>
        <dbReference type="ARBA" id="ARBA00004664"/>
    </source>
</evidence>
<keyword evidence="7 10" id="KW-0822">Tryptophan biosynthesis</keyword>
<reference evidence="12 13" key="1">
    <citation type="submission" date="2014-09" db="EMBL/GenBank/DDBJ databases">
        <authorList>
            <person name="Grob C."/>
            <person name="Taubert M."/>
            <person name="Howat A.M."/>
            <person name="Burns O.J."/>
            <person name="Dixon J.L."/>
            <person name="Chen Y."/>
            <person name="Murrell J.C."/>
        </authorList>
    </citation>
    <scope>NUCLEOTIDE SEQUENCE [LARGE SCALE GENOMIC DNA]</scope>
    <source>
        <strain evidence="12">L4</strain>
    </source>
</reference>
<evidence type="ECO:0000256" key="7">
    <source>
        <dbReference type="ARBA" id="ARBA00022822"/>
    </source>
</evidence>
<evidence type="ECO:0000259" key="11">
    <source>
        <dbReference type="Pfam" id="PF00697"/>
    </source>
</evidence>
<evidence type="ECO:0000256" key="9">
    <source>
        <dbReference type="ARBA" id="ARBA00023235"/>
    </source>
</evidence>
<evidence type="ECO:0000256" key="8">
    <source>
        <dbReference type="ARBA" id="ARBA00023141"/>
    </source>
</evidence>
<dbReference type="EMBL" id="JRQD01000003">
    <property type="protein sequence ID" value="KGM06970.1"/>
    <property type="molecule type" value="Genomic_DNA"/>
</dbReference>
<dbReference type="GO" id="GO:0004640">
    <property type="term" value="F:phosphoribosylanthranilate isomerase activity"/>
    <property type="evidence" value="ECO:0007669"/>
    <property type="project" value="UniProtKB-UniRule"/>
</dbReference>
<dbReference type="PANTHER" id="PTHR42894">
    <property type="entry name" value="N-(5'-PHOSPHORIBOSYL)ANTHRANILATE ISOMERASE"/>
    <property type="match status" value="1"/>
</dbReference>
<accession>A0A0A0BGF3</accession>
<name>A0A0A0BGF3_9GAMM</name>
<dbReference type="STRING" id="392484.LP43_1465"/>
<gene>
    <name evidence="10" type="primary">trpF</name>
    <name evidence="12" type="ORF">LP43_1465</name>
</gene>
<dbReference type="SUPFAM" id="SSF51366">
    <property type="entry name" value="Ribulose-phoshate binding barrel"/>
    <property type="match status" value="1"/>
</dbReference>
<dbReference type="PANTHER" id="PTHR42894:SF1">
    <property type="entry name" value="N-(5'-PHOSPHORIBOSYL)ANTHRANILATE ISOMERASE"/>
    <property type="match status" value="1"/>
</dbReference>
<evidence type="ECO:0000256" key="3">
    <source>
        <dbReference type="ARBA" id="ARBA00007571"/>
    </source>
</evidence>
<dbReference type="InterPro" id="IPR011060">
    <property type="entry name" value="RibuloseP-bd_barrel"/>
</dbReference>